<dbReference type="Gene3D" id="3.30.460.20">
    <property type="entry name" value="CorA soluble domain-like"/>
    <property type="match status" value="1"/>
</dbReference>
<evidence type="ECO:0000313" key="3">
    <source>
        <dbReference type="EMBL" id="PSS29773.1"/>
    </source>
</evidence>
<name>A0A2R6RIC2_9APHY</name>
<gene>
    <name evidence="3" type="ORF">PHLCEN_2v2921</name>
</gene>
<comment type="subcellular location">
    <subcellularLocation>
        <location evidence="1">Cell membrane</location>
        <topology evidence="1">Multi-pass membrane protein</topology>
    </subcellularLocation>
</comment>
<accession>A0A2R6RIC2</accession>
<comment type="caution">
    <text evidence="3">The sequence shown here is derived from an EMBL/GenBank/DDBJ whole genome shotgun (WGS) entry which is preliminary data.</text>
</comment>
<evidence type="ECO:0000313" key="4">
    <source>
        <dbReference type="Proteomes" id="UP000186601"/>
    </source>
</evidence>
<dbReference type="STRING" id="98765.A0A2R6RIC2"/>
<evidence type="ECO:0008006" key="5">
    <source>
        <dbReference type="Google" id="ProtNLM"/>
    </source>
</evidence>
<keyword evidence="4" id="KW-1185">Reference proteome</keyword>
<dbReference type="GO" id="GO:0000287">
    <property type="term" value="F:magnesium ion binding"/>
    <property type="evidence" value="ECO:0007669"/>
    <property type="project" value="TreeGrafter"/>
</dbReference>
<dbReference type="GO" id="GO:0050897">
    <property type="term" value="F:cobalt ion binding"/>
    <property type="evidence" value="ECO:0007669"/>
    <property type="project" value="TreeGrafter"/>
</dbReference>
<protein>
    <recommendedName>
        <fullName evidence="5">Magnesium transporter</fullName>
    </recommendedName>
</protein>
<evidence type="ECO:0000256" key="2">
    <source>
        <dbReference type="SAM" id="MobiDB-lite"/>
    </source>
</evidence>
<dbReference type="InterPro" id="IPR045861">
    <property type="entry name" value="CorA_cytoplasmic_dom"/>
</dbReference>
<dbReference type="PANTHER" id="PTHR46494">
    <property type="entry name" value="CORA FAMILY METAL ION TRANSPORTER (EUROFUNG)"/>
    <property type="match status" value="1"/>
</dbReference>
<dbReference type="PANTHER" id="PTHR46494:SF1">
    <property type="entry name" value="CORA FAMILY METAL ION TRANSPORTER (EUROFUNG)"/>
    <property type="match status" value="1"/>
</dbReference>
<dbReference type="GO" id="GO:0015095">
    <property type="term" value="F:magnesium ion transmembrane transporter activity"/>
    <property type="evidence" value="ECO:0007669"/>
    <property type="project" value="TreeGrafter"/>
</dbReference>
<dbReference type="GO" id="GO:0015087">
    <property type="term" value="F:cobalt ion transmembrane transporter activity"/>
    <property type="evidence" value="ECO:0007669"/>
    <property type="project" value="TreeGrafter"/>
</dbReference>
<dbReference type="Gene3D" id="1.20.58.340">
    <property type="entry name" value="Magnesium transport protein CorA, transmembrane region"/>
    <property type="match status" value="1"/>
</dbReference>
<proteinExistence type="predicted"/>
<feature type="region of interest" description="Disordered" evidence="2">
    <location>
        <begin position="79"/>
        <end position="99"/>
    </location>
</feature>
<dbReference type="AlphaFoldDB" id="A0A2R6RIC2"/>
<organism evidence="3 4">
    <name type="scientific">Hermanssonia centrifuga</name>
    <dbReference type="NCBI Taxonomy" id="98765"/>
    <lineage>
        <taxon>Eukaryota</taxon>
        <taxon>Fungi</taxon>
        <taxon>Dikarya</taxon>
        <taxon>Basidiomycota</taxon>
        <taxon>Agaricomycotina</taxon>
        <taxon>Agaricomycetes</taxon>
        <taxon>Polyporales</taxon>
        <taxon>Meruliaceae</taxon>
        <taxon>Hermanssonia</taxon>
    </lineage>
</organism>
<dbReference type="GO" id="GO:0005886">
    <property type="term" value="C:plasma membrane"/>
    <property type="evidence" value="ECO:0007669"/>
    <property type="project" value="UniProtKB-SubCell"/>
</dbReference>
<evidence type="ECO:0000256" key="1">
    <source>
        <dbReference type="ARBA" id="ARBA00004651"/>
    </source>
</evidence>
<reference evidence="3 4" key="1">
    <citation type="submission" date="2018-02" db="EMBL/GenBank/DDBJ databases">
        <title>Genome sequence of the basidiomycete white-rot fungus Phlebia centrifuga.</title>
        <authorList>
            <person name="Granchi Z."/>
            <person name="Peng M."/>
            <person name="de Vries R.P."/>
            <person name="Hilden K."/>
            <person name="Makela M.R."/>
            <person name="Grigoriev I."/>
            <person name="Riley R."/>
        </authorList>
    </citation>
    <scope>NUCLEOTIDE SEQUENCE [LARGE SCALE GENOMIC DNA]</scope>
    <source>
        <strain evidence="3 4">FBCC195</strain>
    </source>
</reference>
<sequence>MPRENSFSDSDGRSLAPDLQDELENYPVHVPHSLPLHAHAASAPKVPHHHQAERLSLDAMDISLSAPASIRERGVHVLSPTKPSVGRGSGIPQRPSILTPGDRFRSSVRKVIAMRRGSIAISGGTIGAEPGIDPRRESAFLTFGHVRQKCLIEIADYSSIRSSSGRMTNQEFISLLADERASAKEPWVKVRWINVGGISWDVVSALALKYDMHPLAVEDLLHFRKNARSKADYYPEHLFLRVLCHSLTPDDDDISEEISHGSMTDFPRSASPAPMNADEESASSWSDIKHPDVEEQKECGRGARFSIGNTARRRFSRLHRGLERQSMETPHQSIHMSNMETGSKGVKNTEVIRELKKDDKVNVKISPMSIFLFRDVVDQALEVVEEYQSRILQLEEAVLLKPTMKIVRKLHVLQGDLILHKRTLEPIKTVIYGLRRYDVDRVAALSERVDPSEKIQGYMSHKAKVYLADVHDHMDYILTSLDMFAGINNIFRDERGYEKAHNDNNHLPAAYTSNGLFRTLYRNNSANMRRLTIQTHRV</sequence>
<feature type="region of interest" description="Disordered" evidence="2">
    <location>
        <begin position="254"/>
        <end position="286"/>
    </location>
</feature>
<dbReference type="SUPFAM" id="SSF143865">
    <property type="entry name" value="CorA soluble domain-like"/>
    <property type="match status" value="2"/>
</dbReference>
<dbReference type="OrthoDB" id="165352at2759"/>
<dbReference type="Proteomes" id="UP000186601">
    <property type="component" value="Unassembled WGS sequence"/>
</dbReference>
<dbReference type="EMBL" id="MLYV02000256">
    <property type="protein sequence ID" value="PSS29773.1"/>
    <property type="molecule type" value="Genomic_DNA"/>
</dbReference>